<dbReference type="AlphaFoldDB" id="A0A3S9YB79"/>
<dbReference type="EMBL" id="CP029042">
    <property type="protein sequence ID" value="AZS72200.1"/>
    <property type="molecule type" value="Genomic_DNA"/>
</dbReference>
<name>A0A3S9YB79_9ACTN</name>
<accession>A0A3S9YB79</accession>
<evidence type="ECO:0000313" key="1">
    <source>
        <dbReference type="EMBL" id="AZS72200.1"/>
    </source>
</evidence>
<protein>
    <submittedName>
        <fullName evidence="1">Uncharacterized protein</fullName>
    </submittedName>
</protein>
<sequence length="167" mass="17338">MTSPGFVSLSLPFMSDSFIAPPLGIGGFSRGPCIARSPVCAPATLIVPVGWTVFSPRSRMSGFLEAPSTVFQTTSISSPTFAVPGALTATLVVPWIGGSPDIGGGRHSVLYDTSAAWAVPAAVMMPAPASISAAIEATAALLRCLITQNLSTSVVRLMWWWTVRCPG</sequence>
<gene>
    <name evidence="1" type="ORF">DDE74_15655</name>
</gene>
<proteinExistence type="predicted"/>
<reference evidence="1 2" key="1">
    <citation type="submission" date="2018-04" db="EMBL/GenBank/DDBJ databases">
        <title>Complete genome sequences of Streptomyces lydicus strain WYEC and characterization of antagonistic properties of biological control agents.</title>
        <authorList>
            <person name="Mariita R.M."/>
            <person name="Sello J.K."/>
        </authorList>
    </citation>
    <scope>NUCLEOTIDE SEQUENCE [LARGE SCALE GENOMIC DNA]</scope>
    <source>
        <strain evidence="1 2">WYEC 108</strain>
    </source>
</reference>
<evidence type="ECO:0000313" key="2">
    <source>
        <dbReference type="Proteomes" id="UP000275579"/>
    </source>
</evidence>
<organism evidence="1 2">
    <name type="scientific">Streptomyces lydicus</name>
    <dbReference type="NCBI Taxonomy" id="47763"/>
    <lineage>
        <taxon>Bacteria</taxon>
        <taxon>Bacillati</taxon>
        <taxon>Actinomycetota</taxon>
        <taxon>Actinomycetes</taxon>
        <taxon>Kitasatosporales</taxon>
        <taxon>Streptomycetaceae</taxon>
        <taxon>Streptomyces</taxon>
    </lineage>
</organism>
<dbReference type="Proteomes" id="UP000275579">
    <property type="component" value="Chromosome"/>
</dbReference>